<dbReference type="Proteomes" id="UP000252792">
    <property type="component" value="Unassembled WGS sequence"/>
</dbReference>
<dbReference type="EMBL" id="QNSE01000001">
    <property type="protein sequence ID" value="RBP85702.1"/>
    <property type="molecule type" value="Genomic_DNA"/>
</dbReference>
<name>A0A366JFD9_9GAMM</name>
<protein>
    <submittedName>
        <fullName evidence="1">Uncharacterized protein</fullName>
    </submittedName>
</protein>
<evidence type="ECO:0000313" key="1">
    <source>
        <dbReference type="EMBL" id="RBP85702.1"/>
    </source>
</evidence>
<accession>A0A366JFD9</accession>
<comment type="caution">
    <text evidence="1">The sequence shown here is derived from an EMBL/GenBank/DDBJ whole genome shotgun (WGS) entry which is preliminary data.</text>
</comment>
<organism evidence="1 2">
    <name type="scientific">Marinomonas rhizomae</name>
    <dbReference type="NCBI Taxonomy" id="491948"/>
    <lineage>
        <taxon>Bacteria</taxon>
        <taxon>Pseudomonadati</taxon>
        <taxon>Pseudomonadota</taxon>
        <taxon>Gammaproteobacteria</taxon>
        <taxon>Oceanospirillales</taxon>
        <taxon>Oceanospirillaceae</taxon>
        <taxon>Marinomonas</taxon>
    </lineage>
</organism>
<keyword evidence="2" id="KW-1185">Reference proteome</keyword>
<evidence type="ECO:0000313" key="2">
    <source>
        <dbReference type="Proteomes" id="UP000252792"/>
    </source>
</evidence>
<proteinExistence type="predicted"/>
<reference evidence="1 2" key="1">
    <citation type="submission" date="2018-06" db="EMBL/GenBank/DDBJ databases">
        <title>Genomic Encyclopedia of Type Strains, Phase III (KMG-III): the genomes of soil and plant-associated and newly described type strains.</title>
        <authorList>
            <person name="Whitman W."/>
        </authorList>
    </citation>
    <scope>NUCLEOTIDE SEQUENCE [LARGE SCALE GENOMIC DNA]</scope>
    <source>
        <strain evidence="1 2">CECT 7377</strain>
    </source>
</reference>
<sequence>MAFRLLLSSSLVLQQEILAKEGADKSVEPERSPNRRGNTCALFKSARLAVYLDVQ</sequence>
<dbReference type="AlphaFoldDB" id="A0A366JFD9"/>
<gene>
    <name evidence="1" type="ORF">DFP80_101197</name>
</gene>